<evidence type="ECO:0000256" key="1">
    <source>
        <dbReference type="SAM" id="MobiDB-lite"/>
    </source>
</evidence>
<accession>A0A238F5N7</accession>
<dbReference type="Pfam" id="PF12697">
    <property type="entry name" value="Abhydrolase_6"/>
    <property type="match status" value="1"/>
</dbReference>
<sequence>MFPDLLVIRVALRFLFLVLDSIAPFSLAWTVASIWLWPVHPLVVLWPIDHFDLLLRHDFYLPNIVTGWCIVESTWWFFHTIGRQLVARGYWDLREAKQPLEAEERWRLWVKMLESCQDPWEWLGGAFLAPGARVAPLGMDDPAIARVRIQDVGRSNIEQFVAHFMFNQKLRLVQPGSIERLEINAMIKLLEIALGRTRGGEFKFLKGRSRHRVFLVNDQPILTSHHPAIFYVSIWFASEMGNIALWLGGFKYYGPKRSWPFPFFFMRGSRQQLDALHDPSELDAMDRSTNSELANRVGYWFHPGSQKAQEEGLTPILFFHGISGTYGPTPFILYLQYITGRPLLLPEFPYVTMRLSPPSAIRTRVETVAMARRALWRHGFGLANGTSDSLNANNDDDEDDEEDWRRARCVVVGHSLGGGTSGWILRDAPDIVAGMVLIDPMSIMLFAADGPRNFVRTKVRTAGQIFFKYFALERGIKHLLSRHLRWTDSVIFGPNPISALPEEVKRAIVPRVARTEIQVPFDRPNYAQWISACPKGPIPSQVFLSEGDCILNVPGKLAPYLRGSGFEEGKNLYIMPGEHAAVLISPYWCRKIAQAVTEVADAGEKVLYEFLEEEEAQVATVGNGSTGLGRDKKDVEKQQVEEAK</sequence>
<organism evidence="3 4">
    <name type="scientific">Microbotryum intermedium</name>
    <dbReference type="NCBI Taxonomy" id="269621"/>
    <lineage>
        <taxon>Eukaryota</taxon>
        <taxon>Fungi</taxon>
        <taxon>Dikarya</taxon>
        <taxon>Basidiomycota</taxon>
        <taxon>Pucciniomycotina</taxon>
        <taxon>Microbotryomycetes</taxon>
        <taxon>Microbotryales</taxon>
        <taxon>Microbotryaceae</taxon>
        <taxon>Microbotryum</taxon>
    </lineage>
</organism>
<dbReference type="InterPro" id="IPR029058">
    <property type="entry name" value="AB_hydrolase_fold"/>
</dbReference>
<dbReference type="Proteomes" id="UP000198372">
    <property type="component" value="Unassembled WGS sequence"/>
</dbReference>
<keyword evidence="4" id="KW-1185">Reference proteome</keyword>
<reference evidence="4" key="1">
    <citation type="submission" date="2016-09" db="EMBL/GenBank/DDBJ databases">
        <authorList>
            <person name="Jeantristanb JTB J.-T."/>
            <person name="Ricardo R."/>
        </authorList>
    </citation>
    <scope>NUCLEOTIDE SEQUENCE [LARGE SCALE GENOMIC DNA]</scope>
</reference>
<dbReference type="SUPFAM" id="SSF53474">
    <property type="entry name" value="alpha/beta-Hydrolases"/>
    <property type="match status" value="1"/>
</dbReference>
<gene>
    <name evidence="3" type="ORF">BQ2448_556</name>
</gene>
<feature type="compositionally biased region" description="Basic and acidic residues" evidence="1">
    <location>
        <begin position="629"/>
        <end position="644"/>
    </location>
</feature>
<evidence type="ECO:0000313" key="4">
    <source>
        <dbReference type="Proteomes" id="UP000198372"/>
    </source>
</evidence>
<evidence type="ECO:0000259" key="2">
    <source>
        <dbReference type="Pfam" id="PF12697"/>
    </source>
</evidence>
<protein>
    <submittedName>
        <fullName evidence="3">BQ2448_556 protein</fullName>
    </submittedName>
</protein>
<dbReference type="PANTHER" id="PTHR37471">
    <property type="entry name" value="UNNAMED PRODUCT"/>
    <property type="match status" value="1"/>
</dbReference>
<dbReference type="AlphaFoldDB" id="A0A238F5N7"/>
<name>A0A238F5N7_9BASI</name>
<dbReference type="Gene3D" id="3.40.50.1820">
    <property type="entry name" value="alpha/beta hydrolase"/>
    <property type="match status" value="1"/>
</dbReference>
<dbReference type="OrthoDB" id="6431331at2759"/>
<evidence type="ECO:0000313" key="3">
    <source>
        <dbReference type="EMBL" id="SCV68435.1"/>
    </source>
</evidence>
<proteinExistence type="predicted"/>
<dbReference type="STRING" id="269621.A0A238F5N7"/>
<dbReference type="InterPro" id="IPR000073">
    <property type="entry name" value="AB_hydrolase_1"/>
</dbReference>
<feature type="domain" description="AB hydrolase-1" evidence="2">
    <location>
        <begin position="354"/>
        <end position="549"/>
    </location>
</feature>
<dbReference type="EMBL" id="FMSP01000003">
    <property type="protein sequence ID" value="SCV68435.1"/>
    <property type="molecule type" value="Genomic_DNA"/>
</dbReference>
<feature type="region of interest" description="Disordered" evidence="1">
    <location>
        <begin position="621"/>
        <end position="644"/>
    </location>
</feature>
<dbReference type="PANTHER" id="PTHR37471:SF1">
    <property type="entry name" value="AB HYDROLASE-1 DOMAIN-CONTAINING PROTEIN"/>
    <property type="match status" value="1"/>
</dbReference>